<accession>A0A7C8MGN4</accession>
<evidence type="ECO:0000313" key="3">
    <source>
        <dbReference type="Proteomes" id="UP000481861"/>
    </source>
</evidence>
<dbReference type="EMBL" id="JAADJZ010000008">
    <property type="protein sequence ID" value="KAF2872822.1"/>
    <property type="molecule type" value="Genomic_DNA"/>
</dbReference>
<name>A0A7C8MGN4_9PLEO</name>
<reference evidence="2 3" key="1">
    <citation type="submission" date="2020-01" db="EMBL/GenBank/DDBJ databases">
        <authorList>
            <consortium name="DOE Joint Genome Institute"/>
            <person name="Haridas S."/>
            <person name="Albert R."/>
            <person name="Binder M."/>
            <person name="Bloem J."/>
            <person name="Labutti K."/>
            <person name="Salamov A."/>
            <person name="Andreopoulos B."/>
            <person name="Baker S.E."/>
            <person name="Barry K."/>
            <person name="Bills G."/>
            <person name="Bluhm B.H."/>
            <person name="Cannon C."/>
            <person name="Castanera R."/>
            <person name="Culley D.E."/>
            <person name="Daum C."/>
            <person name="Ezra D."/>
            <person name="Gonzalez J.B."/>
            <person name="Henrissat B."/>
            <person name="Kuo A."/>
            <person name="Liang C."/>
            <person name="Lipzen A."/>
            <person name="Lutzoni F."/>
            <person name="Magnuson J."/>
            <person name="Mondo S."/>
            <person name="Nolan M."/>
            <person name="Ohm R."/>
            <person name="Pangilinan J."/>
            <person name="Park H.-J.H."/>
            <person name="Ramirez L."/>
            <person name="Alfaro M."/>
            <person name="Sun H."/>
            <person name="Tritt A."/>
            <person name="Yoshinaga Y."/>
            <person name="Zwiers L.-H.L."/>
            <person name="Turgeon B.G."/>
            <person name="Goodwin S.B."/>
            <person name="Spatafora J.W."/>
            <person name="Crous P.W."/>
            <person name="Grigoriev I.V."/>
        </authorList>
    </citation>
    <scope>NUCLEOTIDE SEQUENCE [LARGE SCALE GENOMIC DNA]</scope>
    <source>
        <strain evidence="2 3">CBS 611.86</strain>
    </source>
</reference>
<dbReference type="AlphaFoldDB" id="A0A7C8MGN4"/>
<feature type="compositionally biased region" description="Basic and acidic residues" evidence="1">
    <location>
        <begin position="342"/>
        <end position="356"/>
    </location>
</feature>
<comment type="caution">
    <text evidence="2">The sequence shown here is derived from an EMBL/GenBank/DDBJ whole genome shotgun (WGS) entry which is preliminary data.</text>
</comment>
<keyword evidence="3" id="KW-1185">Reference proteome</keyword>
<feature type="region of interest" description="Disordered" evidence="1">
    <location>
        <begin position="342"/>
        <end position="379"/>
    </location>
</feature>
<protein>
    <submittedName>
        <fullName evidence="2">Uncharacterized protein</fullName>
    </submittedName>
</protein>
<dbReference type="OrthoDB" id="2562743at2759"/>
<dbReference type="PANTHER" id="PTHR21974">
    <property type="entry name" value="RE15880P"/>
    <property type="match status" value="1"/>
</dbReference>
<dbReference type="PANTHER" id="PTHR21974:SF2">
    <property type="entry name" value="RE15880P"/>
    <property type="match status" value="1"/>
</dbReference>
<organism evidence="2 3">
    <name type="scientific">Massariosphaeria phaeospora</name>
    <dbReference type="NCBI Taxonomy" id="100035"/>
    <lineage>
        <taxon>Eukaryota</taxon>
        <taxon>Fungi</taxon>
        <taxon>Dikarya</taxon>
        <taxon>Ascomycota</taxon>
        <taxon>Pezizomycotina</taxon>
        <taxon>Dothideomycetes</taxon>
        <taxon>Pleosporomycetidae</taxon>
        <taxon>Pleosporales</taxon>
        <taxon>Pleosporales incertae sedis</taxon>
        <taxon>Massariosphaeria</taxon>
    </lineage>
</organism>
<sequence length="379" mass="42388">MTSIQAKIQEAASRNTTILASLHETESAPSQLAQQISYIEDLNQQLRTTEATVAKLKKDTESELKDHKKYSQSTLRRLAHKASGQTSRFAEKAAKEEREYFDAIQAQKSAEDQLAYMRHLKADAEVAKNQYQAQTFRHKALQRELDGLYESIFTGPTPGFPDEDEKEAACTTASQHCDSLHQALQKERHTLFLLRKIRSKIADAQQALHKAHSSSVRDMCGGQHSSTMSKFGHLGDAESSIEDVRWLQSQILRDVAPEVDNYIGRMNIARGGLLKDLIYDNIFTDMEMHEKIKKSEAEIDSAALKCDGLVAGAEGREKMRLAEVEDGGKRLQEARRELQRAREQAFVRLGHEHHTGESVTGDVPPAYAPPPPPPPAYTG</sequence>
<feature type="compositionally biased region" description="Pro residues" evidence="1">
    <location>
        <begin position="366"/>
        <end position="379"/>
    </location>
</feature>
<proteinExistence type="predicted"/>
<evidence type="ECO:0000313" key="2">
    <source>
        <dbReference type="EMBL" id="KAF2872822.1"/>
    </source>
</evidence>
<dbReference type="Proteomes" id="UP000481861">
    <property type="component" value="Unassembled WGS sequence"/>
</dbReference>
<evidence type="ECO:0000256" key="1">
    <source>
        <dbReference type="SAM" id="MobiDB-lite"/>
    </source>
</evidence>
<gene>
    <name evidence="2" type="ORF">BDV95DRAFT_627699</name>
</gene>